<dbReference type="GO" id="GO:0006457">
    <property type="term" value="P:protein folding"/>
    <property type="evidence" value="ECO:0007669"/>
    <property type="project" value="UniProtKB-UniRule"/>
</dbReference>
<dbReference type="AlphaFoldDB" id="A0P7V7"/>
<keyword evidence="6" id="KW-0963">Cytoplasm</keyword>
<proteinExistence type="inferred from homology"/>
<dbReference type="GO" id="GO:0051082">
    <property type="term" value="F:unfolded protein binding"/>
    <property type="evidence" value="ECO:0007669"/>
    <property type="project" value="InterPro"/>
</dbReference>
<dbReference type="NCBIfam" id="TIGR00809">
    <property type="entry name" value="secB"/>
    <property type="match status" value="1"/>
</dbReference>
<evidence type="ECO:0000256" key="2">
    <source>
        <dbReference type="ARBA" id="ARBA00022448"/>
    </source>
</evidence>
<evidence type="ECO:0000256" key="6">
    <source>
        <dbReference type="HAMAP-Rule" id="MF_00821"/>
    </source>
</evidence>
<evidence type="ECO:0000256" key="3">
    <source>
        <dbReference type="ARBA" id="ARBA00022927"/>
    </source>
</evidence>
<organism evidence="8 9">
    <name type="scientific">Methylophilales bacterium HTCC2181</name>
    <dbReference type="NCBI Taxonomy" id="383631"/>
    <lineage>
        <taxon>Bacteria</taxon>
        <taxon>Pseudomonadati</taxon>
        <taxon>Pseudomonadota</taxon>
        <taxon>Betaproteobacteria</taxon>
        <taxon>Nitrosomonadales</taxon>
        <taxon>OM43 clade</taxon>
    </lineage>
</organism>
<comment type="similarity">
    <text evidence="1 6">Belongs to the SecB family.</text>
</comment>
<comment type="subunit">
    <text evidence="6">Homotetramer, a dimer of dimers. One homotetramer interacts with 1 SecA dimer.</text>
</comment>
<dbReference type="PRINTS" id="PR01594">
    <property type="entry name" value="SECBCHAPRONE"/>
</dbReference>
<protein>
    <recommendedName>
        <fullName evidence="6">Protein-export protein SecB</fullName>
    </recommendedName>
</protein>
<keyword evidence="2 6" id="KW-0813">Transport</keyword>
<dbReference type="GO" id="GO:0051262">
    <property type="term" value="P:protein tetramerization"/>
    <property type="evidence" value="ECO:0007669"/>
    <property type="project" value="InterPro"/>
</dbReference>
<dbReference type="PANTHER" id="PTHR36918">
    <property type="match status" value="1"/>
</dbReference>
<evidence type="ECO:0000313" key="8">
    <source>
        <dbReference type="EMBL" id="EAV47617.1"/>
    </source>
</evidence>
<keyword evidence="4 6" id="KW-0811">Translocation</keyword>
<dbReference type="InterPro" id="IPR003708">
    <property type="entry name" value="SecB"/>
</dbReference>
<dbReference type="Pfam" id="PF02556">
    <property type="entry name" value="SecB"/>
    <property type="match status" value="1"/>
</dbReference>
<dbReference type="InterPro" id="IPR035958">
    <property type="entry name" value="SecB-like_sf"/>
</dbReference>
<evidence type="ECO:0000313" key="9">
    <source>
        <dbReference type="Proteomes" id="UP000054262"/>
    </source>
</evidence>
<dbReference type="Gene3D" id="3.10.420.10">
    <property type="entry name" value="SecB-like"/>
    <property type="match status" value="1"/>
</dbReference>
<dbReference type="GO" id="GO:0005737">
    <property type="term" value="C:cytoplasm"/>
    <property type="evidence" value="ECO:0007669"/>
    <property type="project" value="UniProtKB-SubCell"/>
</dbReference>
<dbReference type="EMBL" id="AAUX01000001">
    <property type="protein sequence ID" value="EAV47617.1"/>
    <property type="molecule type" value="Genomic_DNA"/>
</dbReference>
<keyword evidence="5 6" id="KW-0143">Chaperone</keyword>
<comment type="subcellular location">
    <subcellularLocation>
        <location evidence="6">Cytoplasm</location>
    </subcellularLocation>
</comment>
<gene>
    <name evidence="6" type="primary">secB</name>
    <name evidence="8" type="ORF">MB2181_06050</name>
</gene>
<dbReference type="Proteomes" id="UP000054262">
    <property type="component" value="Unassembled WGS sequence"/>
</dbReference>
<dbReference type="SUPFAM" id="SSF54611">
    <property type="entry name" value="SecB-like"/>
    <property type="match status" value="1"/>
</dbReference>
<dbReference type="OrthoDB" id="9795145at2"/>
<keyword evidence="9" id="KW-1185">Reference proteome</keyword>
<comment type="function">
    <text evidence="6">One of the proteins required for the normal export of preproteins out of the cell cytoplasm. It is a molecular chaperone that binds to a subset of precursor proteins, maintaining them in a translocation-competent state. It also specifically binds to its receptor SecA.</text>
</comment>
<evidence type="ECO:0000256" key="7">
    <source>
        <dbReference type="SAM" id="MobiDB-lite"/>
    </source>
</evidence>
<dbReference type="GO" id="GO:0015031">
    <property type="term" value="P:protein transport"/>
    <property type="evidence" value="ECO:0007669"/>
    <property type="project" value="UniProtKB-UniRule"/>
</dbReference>
<dbReference type="PANTHER" id="PTHR36918:SF1">
    <property type="entry name" value="PROTEIN-EXPORT PROTEIN SECB"/>
    <property type="match status" value="1"/>
</dbReference>
<dbReference type="NCBIfam" id="NF004394">
    <property type="entry name" value="PRK05751.1-5"/>
    <property type="match status" value="1"/>
</dbReference>
<reference evidence="8 9" key="1">
    <citation type="submission" date="2006-11" db="EMBL/GenBank/DDBJ databases">
        <authorList>
            <person name="Giovannoni S."/>
            <person name="Vergin K."/>
            <person name="Ferriera S."/>
            <person name="Johnson J."/>
            <person name="Kravitz S."/>
            <person name="Beeson K."/>
            <person name="Sutton G."/>
            <person name="Rogers Y.-H."/>
            <person name="Friedman R."/>
            <person name="Frazier M."/>
            <person name="Venter J.C."/>
        </authorList>
    </citation>
    <scope>NUCLEOTIDE SEQUENCE [LARGE SCALE GENOMIC DNA]</scope>
    <source>
        <strain evidence="8 9">HTCC2181</strain>
    </source>
</reference>
<dbReference type="HAMAP" id="MF_00821">
    <property type="entry name" value="SecB"/>
    <property type="match status" value="1"/>
</dbReference>
<accession>A0P7V7</accession>
<sequence>MAEEKKTKTAASKKPATKKTKVNSPSGTNESQAQGPGFGIEKLFLKDVSVEVPNSPEIFTSREAPQISIELNNNAKPLSDGFFEVALQITVTSKQADKTAFLIDVTQSGIFAIKNVPEEGLEPILAITCPNILFPYAREAISDLVIKAGFSPVLLNPINFETLYMQQKEQQAGGSSPNVN</sequence>
<comment type="caution">
    <text evidence="8">The sequence shown here is derived from an EMBL/GenBank/DDBJ whole genome shotgun (WGS) entry which is preliminary data.</text>
</comment>
<name>A0P7V7_9PROT</name>
<evidence type="ECO:0000256" key="4">
    <source>
        <dbReference type="ARBA" id="ARBA00023010"/>
    </source>
</evidence>
<feature type="region of interest" description="Disordered" evidence="7">
    <location>
        <begin position="1"/>
        <end position="36"/>
    </location>
</feature>
<evidence type="ECO:0000256" key="5">
    <source>
        <dbReference type="ARBA" id="ARBA00023186"/>
    </source>
</evidence>
<feature type="compositionally biased region" description="Polar residues" evidence="7">
    <location>
        <begin position="22"/>
        <end position="34"/>
    </location>
</feature>
<evidence type="ECO:0000256" key="1">
    <source>
        <dbReference type="ARBA" id="ARBA00009990"/>
    </source>
</evidence>
<dbReference type="NCBIfam" id="NF004392">
    <property type="entry name" value="PRK05751.1-3"/>
    <property type="match status" value="1"/>
</dbReference>
<keyword evidence="3 6" id="KW-0653">Protein transport</keyword>